<dbReference type="PANTHER" id="PTHR43820">
    <property type="entry name" value="HIGH-AFFINITY BRANCHED-CHAIN AMINO ACID TRANSPORT ATP-BINDING PROTEIN LIVF"/>
    <property type="match status" value="1"/>
</dbReference>
<evidence type="ECO:0000256" key="3">
    <source>
        <dbReference type="ARBA" id="ARBA00022741"/>
    </source>
</evidence>
<evidence type="ECO:0000256" key="1">
    <source>
        <dbReference type="ARBA" id="ARBA00005417"/>
    </source>
</evidence>
<dbReference type="SUPFAM" id="SSF52540">
    <property type="entry name" value="P-loop containing nucleoside triphosphate hydrolases"/>
    <property type="match status" value="2"/>
</dbReference>
<protein>
    <submittedName>
        <fullName evidence="7">ATP-binding cassette domain-containing protein</fullName>
    </submittedName>
</protein>
<evidence type="ECO:0000256" key="5">
    <source>
        <dbReference type="ARBA" id="ARBA00022970"/>
    </source>
</evidence>
<dbReference type="GO" id="GO:0016887">
    <property type="term" value="F:ATP hydrolysis activity"/>
    <property type="evidence" value="ECO:0007669"/>
    <property type="project" value="InterPro"/>
</dbReference>
<dbReference type="GO" id="GO:0015807">
    <property type="term" value="P:L-amino acid transport"/>
    <property type="evidence" value="ECO:0007669"/>
    <property type="project" value="TreeGrafter"/>
</dbReference>
<evidence type="ECO:0000256" key="4">
    <source>
        <dbReference type="ARBA" id="ARBA00022840"/>
    </source>
</evidence>
<keyword evidence="4 7" id="KW-0067">ATP-binding</keyword>
<name>A0A9Y2MVW1_9PSEU</name>
<dbReference type="GO" id="GO:0005524">
    <property type="term" value="F:ATP binding"/>
    <property type="evidence" value="ECO:0007669"/>
    <property type="project" value="UniProtKB-KW"/>
</dbReference>
<dbReference type="Proteomes" id="UP001236014">
    <property type="component" value="Chromosome"/>
</dbReference>
<feature type="domain" description="ABC transporter" evidence="6">
    <location>
        <begin position="11"/>
        <end position="258"/>
    </location>
</feature>
<keyword evidence="8" id="KW-1185">Reference proteome</keyword>
<feature type="domain" description="ABC transporter" evidence="6">
    <location>
        <begin position="265"/>
        <end position="499"/>
    </location>
</feature>
<dbReference type="Gene3D" id="3.40.50.300">
    <property type="entry name" value="P-loop containing nucleotide triphosphate hydrolases"/>
    <property type="match status" value="2"/>
</dbReference>
<dbReference type="InterPro" id="IPR003593">
    <property type="entry name" value="AAA+_ATPase"/>
</dbReference>
<dbReference type="RefSeq" id="WP_285968060.1">
    <property type="nucleotide sequence ID" value="NZ_CP127294.1"/>
</dbReference>
<organism evidence="7 8">
    <name type="scientific">Amycolatopsis carbonis</name>
    <dbReference type="NCBI Taxonomy" id="715471"/>
    <lineage>
        <taxon>Bacteria</taxon>
        <taxon>Bacillati</taxon>
        <taxon>Actinomycetota</taxon>
        <taxon>Actinomycetes</taxon>
        <taxon>Pseudonocardiales</taxon>
        <taxon>Pseudonocardiaceae</taxon>
        <taxon>Amycolatopsis</taxon>
    </lineage>
</organism>
<evidence type="ECO:0000313" key="8">
    <source>
        <dbReference type="Proteomes" id="UP001236014"/>
    </source>
</evidence>
<keyword evidence="2" id="KW-0813">Transport</keyword>
<evidence type="ECO:0000256" key="2">
    <source>
        <dbReference type="ARBA" id="ARBA00022448"/>
    </source>
</evidence>
<dbReference type="Pfam" id="PF00005">
    <property type="entry name" value="ABC_tran"/>
    <property type="match status" value="2"/>
</dbReference>
<dbReference type="CDD" id="cd03224">
    <property type="entry name" value="ABC_TM1139_LivF_branched"/>
    <property type="match status" value="1"/>
</dbReference>
<dbReference type="InterPro" id="IPR052156">
    <property type="entry name" value="BCAA_Transport_ATP-bd_LivF"/>
</dbReference>
<dbReference type="SMART" id="SM00382">
    <property type="entry name" value="AAA"/>
    <property type="match status" value="2"/>
</dbReference>
<gene>
    <name evidence="7" type="ORF">QRX50_38905</name>
</gene>
<accession>A0A9Y2MVW1</accession>
<keyword evidence="3" id="KW-0547">Nucleotide-binding</keyword>
<dbReference type="InterPro" id="IPR003439">
    <property type="entry name" value="ABC_transporter-like_ATP-bd"/>
</dbReference>
<keyword evidence="5" id="KW-0029">Amino-acid transport</keyword>
<dbReference type="InterPro" id="IPR017871">
    <property type="entry name" value="ABC_transporter-like_CS"/>
</dbReference>
<dbReference type="PANTHER" id="PTHR43820:SF4">
    <property type="entry name" value="HIGH-AFFINITY BRANCHED-CHAIN AMINO ACID TRANSPORT ATP-BINDING PROTEIN LIVF"/>
    <property type="match status" value="1"/>
</dbReference>
<sequence length="503" mass="53987">MSSSDSEVPALRVADLCVRYGSLQALNDVSWTVSDGEILGIIGPNGAGKSSSFAAVTNTVRRTGTVELYGSNVDSVPTHRLSRRGLRRTFQQNSFYSGLSVLDNAAATFAVENGVPLAGSVFTPWREAKQRSRTRAAAADLLTDFGIPARYHGMYPDNIPYGLQRCLSIVFAYGAGAKVLLVDEPAAGVGGEDMHNLAELLLQLRDRGLAVVLIEHHMDLVMEIVNRLLVIDRGEPIAYGEPEQVQRDPAVTRGVPGQGGMTALLEVDDLRVRYGRSTALSGVDLTVSDGELVAVAGANGAGKSTLVNAVAGWSRGKVSATGAIRLGGHDIATLPAHKRTKLGVVLVPEGKSVFERMTVEENLRMVRPPREASGRRYEVSDVYDVFPQLPARAHARCSTLSGGERQMVAIGRALRAAPRLLILDEPSVGLAPRLVVEVLEHIRELVTSGLSVLLVEQNVRATLEVADRLYLLEQGQVVGAGPCTEMRDDDRIVSAYLGRLGRS</sequence>
<evidence type="ECO:0000259" key="6">
    <source>
        <dbReference type="PROSITE" id="PS50893"/>
    </source>
</evidence>
<reference evidence="7 8" key="1">
    <citation type="submission" date="2023-06" db="EMBL/GenBank/DDBJ databases">
        <authorList>
            <person name="Oyuntsetseg B."/>
            <person name="Kim S.B."/>
        </authorList>
    </citation>
    <scope>NUCLEOTIDE SEQUENCE [LARGE SCALE GENOMIC DNA]</scope>
    <source>
        <strain evidence="7 8">2-15</strain>
    </source>
</reference>
<proteinExistence type="inferred from homology"/>
<dbReference type="InterPro" id="IPR027417">
    <property type="entry name" value="P-loop_NTPase"/>
</dbReference>
<dbReference type="KEGG" id="acab:QRX50_38905"/>
<evidence type="ECO:0000313" key="7">
    <source>
        <dbReference type="EMBL" id="WIX77319.1"/>
    </source>
</evidence>
<dbReference type="PROSITE" id="PS00211">
    <property type="entry name" value="ABC_TRANSPORTER_1"/>
    <property type="match status" value="1"/>
</dbReference>
<comment type="similarity">
    <text evidence="1">Belongs to the ABC transporter superfamily.</text>
</comment>
<dbReference type="GO" id="GO:0015658">
    <property type="term" value="F:branched-chain amino acid transmembrane transporter activity"/>
    <property type="evidence" value="ECO:0007669"/>
    <property type="project" value="TreeGrafter"/>
</dbReference>
<dbReference type="PROSITE" id="PS50893">
    <property type="entry name" value="ABC_TRANSPORTER_2"/>
    <property type="match status" value="2"/>
</dbReference>
<dbReference type="EMBL" id="CP127294">
    <property type="protein sequence ID" value="WIX77319.1"/>
    <property type="molecule type" value="Genomic_DNA"/>
</dbReference>
<dbReference type="AlphaFoldDB" id="A0A9Y2MVW1"/>